<evidence type="ECO:0008006" key="5">
    <source>
        <dbReference type="Google" id="ProtNLM"/>
    </source>
</evidence>
<dbReference type="Proteomes" id="UP001056384">
    <property type="component" value="Chromosome 4"/>
</dbReference>
<feature type="compositionally biased region" description="Basic and acidic residues" evidence="1">
    <location>
        <begin position="122"/>
        <end position="131"/>
    </location>
</feature>
<gene>
    <name evidence="3" type="ORF">Slin15195_G053410</name>
</gene>
<keyword evidence="4" id="KW-1185">Reference proteome</keyword>
<name>A0A9Q9EJC4_9PEZI</name>
<organism evidence="3 4">
    <name type="scientific">Septoria linicola</name>
    <dbReference type="NCBI Taxonomy" id="215465"/>
    <lineage>
        <taxon>Eukaryota</taxon>
        <taxon>Fungi</taxon>
        <taxon>Dikarya</taxon>
        <taxon>Ascomycota</taxon>
        <taxon>Pezizomycotina</taxon>
        <taxon>Dothideomycetes</taxon>
        <taxon>Dothideomycetidae</taxon>
        <taxon>Mycosphaerellales</taxon>
        <taxon>Mycosphaerellaceae</taxon>
        <taxon>Septoria</taxon>
    </lineage>
</organism>
<reference evidence="3" key="1">
    <citation type="submission" date="2022-06" db="EMBL/GenBank/DDBJ databases">
        <title>Complete genome sequences of two strains of the flax pathogen Septoria linicola.</title>
        <authorList>
            <person name="Lapalu N."/>
            <person name="Simon A."/>
            <person name="Demenou B."/>
            <person name="Paumier D."/>
            <person name="Guillot M.-P."/>
            <person name="Gout L."/>
            <person name="Valade R."/>
        </authorList>
    </citation>
    <scope>NUCLEOTIDE SEQUENCE</scope>
    <source>
        <strain evidence="3">SE15195</strain>
    </source>
</reference>
<feature type="signal peptide" evidence="2">
    <location>
        <begin position="1"/>
        <end position="18"/>
    </location>
</feature>
<dbReference type="EMBL" id="CP099421">
    <property type="protein sequence ID" value="USW52022.1"/>
    <property type="molecule type" value="Genomic_DNA"/>
</dbReference>
<accession>A0A9Q9EJC4</accession>
<sequence length="304" mass="32292">MQLIDFALLGLAVAAPAAQQITEATTCPGLTGAKVLSCNKQEYKLDCAKWVDADADKVIKIVTTELGYKGCLDACDKTAECGISQYIATDEAQTKGSCTLFKKGVPVKQGSSNSWTLATKIEKKKEEKPKPTDTPSIPVPQKGDKFGLISIRSGSPIQNTGIKAANGRLTVGGKQDASCDKPSDFATFYIQDGEAYLYAQSATPQQLWVDRSGMGQGVTGYTTGAQPTPRNAERKGFSIDKDGRLTFDGTSAVACPPGEQNKDAGYSIWFSTSEKPGFNEGCLPIALRAIKSDNPVGCLYTSSS</sequence>
<dbReference type="AlphaFoldDB" id="A0A9Q9EJC4"/>
<evidence type="ECO:0000313" key="4">
    <source>
        <dbReference type="Proteomes" id="UP001056384"/>
    </source>
</evidence>
<proteinExistence type="predicted"/>
<feature type="region of interest" description="Disordered" evidence="1">
    <location>
        <begin position="122"/>
        <end position="143"/>
    </location>
</feature>
<evidence type="ECO:0000256" key="1">
    <source>
        <dbReference type="SAM" id="MobiDB-lite"/>
    </source>
</evidence>
<evidence type="ECO:0000256" key="2">
    <source>
        <dbReference type="SAM" id="SignalP"/>
    </source>
</evidence>
<keyword evidence="2" id="KW-0732">Signal</keyword>
<protein>
    <recommendedName>
        <fullName evidence="5">Apple domain-containing protein</fullName>
    </recommendedName>
</protein>
<evidence type="ECO:0000313" key="3">
    <source>
        <dbReference type="EMBL" id="USW52022.1"/>
    </source>
</evidence>
<feature type="chain" id="PRO_5040506648" description="Apple domain-containing protein" evidence="2">
    <location>
        <begin position="19"/>
        <end position="304"/>
    </location>
</feature>